<gene>
    <name evidence="1" type="ORF">SO3561_08807</name>
</gene>
<name>A0A250VSP7_STROL</name>
<sequence>MPISIRRTDPAIDAQVTADLHGLPTGRITARDTAAHIFTADIHELRAWINALGGYVTRQRAGGAVTLWTLHTHTELRSDGSSTPVLVHALSLAGEDIHPDITEAVA</sequence>
<keyword evidence="2" id="KW-1185">Reference proteome</keyword>
<dbReference type="RefSeq" id="WP_067382777.1">
    <property type="nucleotide sequence ID" value="NZ_BDQI01000034.1"/>
</dbReference>
<organism evidence="1 2">
    <name type="scientific">Streptomyces olivochromogenes</name>
    <dbReference type="NCBI Taxonomy" id="1963"/>
    <lineage>
        <taxon>Bacteria</taxon>
        <taxon>Bacillati</taxon>
        <taxon>Actinomycetota</taxon>
        <taxon>Actinomycetes</taxon>
        <taxon>Kitasatosporales</taxon>
        <taxon>Streptomycetaceae</taxon>
        <taxon>Streptomyces</taxon>
    </lineage>
</organism>
<protein>
    <submittedName>
        <fullName evidence="1">Uncharacterized protein</fullName>
    </submittedName>
</protein>
<evidence type="ECO:0000313" key="1">
    <source>
        <dbReference type="EMBL" id="GAX57237.1"/>
    </source>
</evidence>
<dbReference type="STRING" id="1963.AQJ27_44600"/>
<comment type="caution">
    <text evidence="1">The sequence shown here is derived from an EMBL/GenBank/DDBJ whole genome shotgun (WGS) entry which is preliminary data.</text>
</comment>
<evidence type="ECO:0000313" key="2">
    <source>
        <dbReference type="Proteomes" id="UP000217446"/>
    </source>
</evidence>
<accession>A0A250VSP7</accession>
<dbReference type="Proteomes" id="UP000217446">
    <property type="component" value="Unassembled WGS sequence"/>
</dbReference>
<dbReference type="AlphaFoldDB" id="A0A250VSP7"/>
<reference evidence="2" key="1">
    <citation type="submission" date="2017-05" db="EMBL/GenBank/DDBJ databases">
        <title>Streptomyces olivochromogenes NBRC 3561 whole genome shotgun sequence.</title>
        <authorList>
            <person name="Dohra H."/>
            <person name="Kodani S."/>
        </authorList>
    </citation>
    <scope>NUCLEOTIDE SEQUENCE [LARGE SCALE GENOMIC DNA]</scope>
    <source>
        <strain evidence="2">NBRC 3561</strain>
    </source>
</reference>
<dbReference type="EMBL" id="BDQI01000034">
    <property type="protein sequence ID" value="GAX57237.1"/>
    <property type="molecule type" value="Genomic_DNA"/>
</dbReference>
<proteinExistence type="predicted"/>